<protein>
    <recommendedName>
        <fullName evidence="1">BRCT domain-containing protein</fullName>
    </recommendedName>
</protein>
<dbReference type="InterPro" id="IPR001357">
    <property type="entry name" value="BRCT_dom"/>
</dbReference>
<dbReference type="CDD" id="cd17731">
    <property type="entry name" value="BRCT_TopBP1_rpt2_like"/>
    <property type="match status" value="1"/>
</dbReference>
<organism evidence="2 3">
    <name type="scientific">Gossypium darwinii</name>
    <name type="common">Darwin's cotton</name>
    <name type="synonym">Gossypium barbadense var. darwinii</name>
    <dbReference type="NCBI Taxonomy" id="34276"/>
    <lineage>
        <taxon>Eukaryota</taxon>
        <taxon>Viridiplantae</taxon>
        <taxon>Streptophyta</taxon>
        <taxon>Embryophyta</taxon>
        <taxon>Tracheophyta</taxon>
        <taxon>Spermatophyta</taxon>
        <taxon>Magnoliopsida</taxon>
        <taxon>eudicotyledons</taxon>
        <taxon>Gunneridae</taxon>
        <taxon>Pentapetalae</taxon>
        <taxon>rosids</taxon>
        <taxon>malvids</taxon>
        <taxon>Malvales</taxon>
        <taxon>Malvaceae</taxon>
        <taxon>Malvoideae</taxon>
        <taxon>Gossypium</taxon>
    </lineage>
</organism>
<dbReference type="PANTHER" id="PTHR47576">
    <property type="entry name" value="BRCT DOMAIN DNA REPAIR PROTEIN-RELATED"/>
    <property type="match status" value="1"/>
</dbReference>
<proteinExistence type="predicted"/>
<dbReference type="InterPro" id="IPR059215">
    <property type="entry name" value="BRCT2_TopBP1-like"/>
</dbReference>
<dbReference type="Proteomes" id="UP000323506">
    <property type="component" value="Chromosome A05"/>
</dbReference>
<dbReference type="Pfam" id="PF20415">
    <property type="entry name" value="DUF6699"/>
    <property type="match status" value="1"/>
</dbReference>
<dbReference type="PANTHER" id="PTHR47576:SF2">
    <property type="entry name" value="BRCT DOMAIN DNA REPAIR PROTEIN-RELATED"/>
    <property type="match status" value="1"/>
</dbReference>
<evidence type="ECO:0000313" key="2">
    <source>
        <dbReference type="EMBL" id="TYH15409.1"/>
    </source>
</evidence>
<keyword evidence="3" id="KW-1185">Reference proteome</keyword>
<name>A0A5D2GDT8_GOSDA</name>
<dbReference type="Pfam" id="PF12738">
    <property type="entry name" value="PTCB-BRCT"/>
    <property type="match status" value="1"/>
</dbReference>
<dbReference type="InterPro" id="IPR036420">
    <property type="entry name" value="BRCT_dom_sf"/>
</dbReference>
<accession>A0A5D2GDT8</accession>
<dbReference type="EMBL" id="CM017692">
    <property type="protein sequence ID" value="TYH15409.1"/>
    <property type="molecule type" value="Genomic_DNA"/>
</dbReference>
<evidence type="ECO:0000259" key="1">
    <source>
        <dbReference type="PROSITE" id="PS50172"/>
    </source>
</evidence>
<sequence length="616" mass="68443">MGGVNKVEVINSKGCSKLFVGFSSSVPSFRSFQSFEPMSPASTSLGSEPVRSTGPFSGLVICVTGLSKEARKQVMEATERLGGQYSTSLHPQCTHLVVQSVTGRKFDHAVKHGSRNGLFLVKLGWFVDSVKRNVRLSESLYTVKGAEEHAACVDELNRLAGSTASESSCLPSGFHEAKKLDMIGKANVRYSGRVLNRSMDSVLSGHTIYIDSDISVELRNKILEAASEEGAMAVDGWFVGCSASHVVCEGNSVHRYIGNSNNIVTENNVASSTISTRSVRGNASHEERQQIVHLAKTGVRNHRSLRMQTCQNPFRPISPTILLETVCWSISEPTSTASIFTDTVSGEDASEHQSVFFDANGDGKDSETSFTNITRSLTESEKNELIFKNHFLTILFPVDRFSEMGPSSRTYFSNNGFTCLQILDYIYAFYQENMSVHEIEAAIHTDSRHADRLRSAYCSKETIEHGYTVFKRIDFLGSRKSFEMLKRVSGDNNIYLRLSTMAKFPKDYHQEKSENDKKLAVIIKLKKQKIGQVRLLSWVNILSTISLGFDLNLQSYPPPPGFVLFHKIPVLCYCRHTTFGPSNLTVAAIKDYMIQKCWESPSTVIPLFAIVLLHLV</sequence>
<dbReference type="Gene3D" id="3.40.50.10190">
    <property type="entry name" value="BRCT domain"/>
    <property type="match status" value="1"/>
</dbReference>
<feature type="domain" description="BRCT" evidence="1">
    <location>
        <begin position="51"/>
        <end position="143"/>
    </location>
</feature>
<evidence type="ECO:0000313" key="3">
    <source>
        <dbReference type="Proteomes" id="UP000323506"/>
    </source>
</evidence>
<dbReference type="AlphaFoldDB" id="A0A5D2GDT8"/>
<dbReference type="PROSITE" id="PS50172">
    <property type="entry name" value="BRCT"/>
    <property type="match status" value="1"/>
</dbReference>
<dbReference type="InterPro" id="IPR046522">
    <property type="entry name" value="DUF6699"/>
</dbReference>
<dbReference type="SUPFAM" id="SSF52113">
    <property type="entry name" value="BRCT domain"/>
    <property type="match status" value="1"/>
</dbReference>
<gene>
    <name evidence="2" type="ORF">ES288_A05G039800v1</name>
</gene>
<dbReference type="SMART" id="SM00292">
    <property type="entry name" value="BRCT"/>
    <property type="match status" value="1"/>
</dbReference>
<reference evidence="2 3" key="1">
    <citation type="submission" date="2019-06" db="EMBL/GenBank/DDBJ databases">
        <title>WGS assembly of Gossypium darwinii.</title>
        <authorList>
            <person name="Chen Z.J."/>
            <person name="Sreedasyam A."/>
            <person name="Ando A."/>
            <person name="Song Q."/>
            <person name="De L."/>
            <person name="Hulse-Kemp A."/>
            <person name="Ding M."/>
            <person name="Ye W."/>
            <person name="Kirkbride R."/>
            <person name="Jenkins J."/>
            <person name="Plott C."/>
            <person name="Lovell J."/>
            <person name="Lin Y.-M."/>
            <person name="Vaughn R."/>
            <person name="Liu B."/>
            <person name="Li W."/>
            <person name="Simpson S."/>
            <person name="Scheffler B."/>
            <person name="Saski C."/>
            <person name="Grover C."/>
            <person name="Hu G."/>
            <person name="Conover J."/>
            <person name="Carlson J."/>
            <person name="Shu S."/>
            <person name="Boston L."/>
            <person name="Williams M."/>
            <person name="Peterson D."/>
            <person name="Mcgee K."/>
            <person name="Jones D."/>
            <person name="Wendel J."/>
            <person name="Stelly D."/>
            <person name="Grimwood J."/>
            <person name="Schmutz J."/>
        </authorList>
    </citation>
    <scope>NUCLEOTIDE SEQUENCE [LARGE SCALE GENOMIC DNA]</scope>
    <source>
        <strain evidence="2">1808015.09</strain>
    </source>
</reference>